<organism evidence="5 6">
    <name type="scientific">Plasmodium falciparum (isolate NF54)</name>
    <dbReference type="NCBI Taxonomy" id="5843"/>
    <lineage>
        <taxon>Eukaryota</taxon>
        <taxon>Sar</taxon>
        <taxon>Alveolata</taxon>
        <taxon>Apicomplexa</taxon>
        <taxon>Aconoidasida</taxon>
        <taxon>Haemosporida</taxon>
        <taxon>Plasmodiidae</taxon>
        <taxon>Plasmodium</taxon>
        <taxon>Plasmodium (Laverania)</taxon>
    </lineage>
</organism>
<comment type="similarity">
    <text evidence="1">Belongs to the VPS26 family.</text>
</comment>
<evidence type="ECO:0000313" key="6">
    <source>
        <dbReference type="Proteomes" id="UP000030673"/>
    </source>
</evidence>
<keyword evidence="6" id="KW-1185">Reference proteome</keyword>
<evidence type="ECO:0000256" key="2">
    <source>
        <dbReference type="ARBA" id="ARBA00022448"/>
    </source>
</evidence>
<dbReference type="InterPro" id="IPR014752">
    <property type="entry name" value="Arrestin-like_C"/>
</dbReference>
<keyword evidence="2" id="KW-0813">Transport</keyword>
<protein>
    <submittedName>
        <fullName evidence="5">Vacuolar protein sorting-associated protein 26</fullName>
    </submittedName>
</protein>
<dbReference type="Gene3D" id="2.60.40.640">
    <property type="match status" value="2"/>
</dbReference>
<dbReference type="AlphaFoldDB" id="W7K381"/>
<sequence>MKYFYIQEPQSDALDKDDNKEDDNNDDDNNDDHHNDDENMENIQSKRDNDNLSTIFGSVCSIDLKIDADDNKKFAFLRKDKKGEKCPIFSDGEDINGTATISLKPGKKFEHYGIKLELIGQINILNDKANSYDFFSISKDLEPPGFLVESKQFKWKFSAVDKQHESYFGTNVQLRYFVRLNIIKGYSGNIQKEIDFIVQNLCIPPEINNTIKMEVGIEDCLHIEFEYDKSKYHLKDVVVGKVYFLLVRIKIKHMELDIIKMETSGVGKNYTTETVTLSKFEIMDGSPIKSECIPVRLYLSGFDLTPTYKNIQNKFSVKYYINLIIVDEEERRYFKKQEIFLWRKKMG</sequence>
<dbReference type="InterPro" id="IPR028934">
    <property type="entry name" value="Vps26-related"/>
</dbReference>
<evidence type="ECO:0000256" key="3">
    <source>
        <dbReference type="ARBA" id="ARBA00022927"/>
    </source>
</evidence>
<feature type="region of interest" description="Disordered" evidence="4">
    <location>
        <begin position="1"/>
        <end position="46"/>
    </location>
</feature>
<dbReference type="GO" id="GO:0030904">
    <property type="term" value="C:retromer complex"/>
    <property type="evidence" value="ECO:0007669"/>
    <property type="project" value="UniProtKB-ARBA"/>
</dbReference>
<dbReference type="GO" id="GO:0006886">
    <property type="term" value="P:intracellular protein transport"/>
    <property type="evidence" value="ECO:0007669"/>
    <property type="project" value="InterPro"/>
</dbReference>
<dbReference type="OMA" id="FKWKFSS"/>
<dbReference type="FunFam" id="2.60.40.640:FF:000015">
    <property type="entry name" value="Vacuolar protein sorting-associated protein 26"/>
    <property type="match status" value="1"/>
</dbReference>
<dbReference type="Proteomes" id="UP000030673">
    <property type="component" value="Unassembled WGS sequence"/>
</dbReference>
<dbReference type="Pfam" id="PF03643">
    <property type="entry name" value="Vps26"/>
    <property type="match status" value="1"/>
</dbReference>
<reference evidence="5 6" key="1">
    <citation type="submission" date="2013-02" db="EMBL/GenBank/DDBJ databases">
        <title>The Genome Sequence of Plasmodium falciparum NF54.</title>
        <authorList>
            <consortium name="The Broad Institute Genome Sequencing Platform"/>
            <consortium name="The Broad Institute Genome Sequencing Center for Infectious Disease"/>
            <person name="Neafsey D."/>
            <person name="Cheeseman I."/>
            <person name="Volkman S."/>
            <person name="Adams J."/>
            <person name="Walker B."/>
            <person name="Young S.K."/>
            <person name="Zeng Q."/>
            <person name="Gargeya S."/>
            <person name="Fitzgerald M."/>
            <person name="Haas B."/>
            <person name="Abouelleil A."/>
            <person name="Alvarado L."/>
            <person name="Arachchi H.M."/>
            <person name="Berlin A.M."/>
            <person name="Chapman S.B."/>
            <person name="Dewar J."/>
            <person name="Goldberg J."/>
            <person name="Griggs A."/>
            <person name="Gujja S."/>
            <person name="Hansen M."/>
            <person name="Howarth C."/>
            <person name="Imamovic A."/>
            <person name="Larimer J."/>
            <person name="McCowan C."/>
            <person name="Murphy C."/>
            <person name="Neiman D."/>
            <person name="Pearson M."/>
            <person name="Priest M."/>
            <person name="Roberts A."/>
            <person name="Saif S."/>
            <person name="Shea T."/>
            <person name="Sisk P."/>
            <person name="Sykes S."/>
            <person name="Wortman J."/>
            <person name="Nusbaum C."/>
            <person name="Birren B."/>
        </authorList>
    </citation>
    <scope>NUCLEOTIDE SEQUENCE [LARGE SCALE GENOMIC DNA]</scope>
    <source>
        <strain evidence="5 6">NF54</strain>
    </source>
</reference>
<dbReference type="PANTHER" id="PTHR12233">
    <property type="entry name" value="VACUOLAR PROTEIN SORTING 26 RELATED"/>
    <property type="match status" value="1"/>
</dbReference>
<feature type="compositionally biased region" description="Acidic residues" evidence="4">
    <location>
        <begin position="20"/>
        <end position="30"/>
    </location>
</feature>
<gene>
    <name evidence="5" type="ORF">PFNF54_04021</name>
</gene>
<keyword evidence="3" id="KW-0653">Protein transport</keyword>
<proteinExistence type="inferred from homology"/>
<name>W7K381_PLAFO</name>
<dbReference type="EMBL" id="KE123852">
    <property type="protein sequence ID" value="EWC87245.1"/>
    <property type="molecule type" value="Genomic_DNA"/>
</dbReference>
<dbReference type="FunFam" id="2.60.40.640:FF:000021">
    <property type="entry name" value="Vacuolar protein sorting-associated protein 26"/>
    <property type="match status" value="1"/>
</dbReference>
<evidence type="ECO:0000256" key="4">
    <source>
        <dbReference type="SAM" id="MobiDB-lite"/>
    </source>
</evidence>
<evidence type="ECO:0000313" key="5">
    <source>
        <dbReference type="EMBL" id="EWC87245.1"/>
    </source>
</evidence>
<evidence type="ECO:0000256" key="1">
    <source>
        <dbReference type="ARBA" id="ARBA00009100"/>
    </source>
</evidence>
<accession>W7K381</accession>